<evidence type="ECO:0000259" key="8">
    <source>
        <dbReference type="PROSITE" id="PS50110"/>
    </source>
</evidence>
<keyword evidence="2" id="KW-0902">Two-component regulatory system</keyword>
<dbReference type="InterPro" id="IPR039420">
    <property type="entry name" value="WalR-like"/>
</dbReference>
<dbReference type="EMBL" id="JRXE01000009">
    <property type="protein sequence ID" value="KOC90640.1"/>
    <property type="molecule type" value="Genomic_DNA"/>
</dbReference>
<dbReference type="PANTHER" id="PTHR43214:SF41">
    <property type="entry name" value="NITRATE_NITRITE RESPONSE REGULATOR PROTEIN NARP"/>
    <property type="match status" value="1"/>
</dbReference>
<dbReference type="Pfam" id="PF00196">
    <property type="entry name" value="GerE"/>
    <property type="match status" value="1"/>
</dbReference>
<keyword evidence="12" id="KW-1185">Reference proteome</keyword>
<dbReference type="InterPro" id="IPR058245">
    <property type="entry name" value="NreC/VraR/RcsB-like_REC"/>
</dbReference>
<dbReference type="GO" id="GO:0006355">
    <property type="term" value="P:regulation of DNA-templated transcription"/>
    <property type="evidence" value="ECO:0007669"/>
    <property type="project" value="InterPro"/>
</dbReference>
<evidence type="ECO:0000256" key="5">
    <source>
        <dbReference type="ARBA" id="ARBA00023163"/>
    </source>
</evidence>
<reference evidence="11 12" key="1">
    <citation type="journal article" date="2015" name="Int. J. Syst. Evol. Microbiol.">
        <title>Erwinia iniecta sp. nov., isolated from Russian wheat aphids (Diuraphis noxia).</title>
        <authorList>
            <person name="Campillo T."/>
            <person name="Luna E."/>
            <person name="Portier P."/>
            <person name="Fischer-Le Saux M."/>
            <person name="Lapitan N."/>
            <person name="Tisserat N.A."/>
            <person name="Leach J.E."/>
        </authorList>
    </citation>
    <scope>NUCLEOTIDE SEQUENCE [LARGE SCALE GENOMIC DNA]</scope>
    <source>
        <strain evidence="9 12">B120</strain>
        <strain evidence="10 11">B149</strain>
    </source>
</reference>
<dbReference type="PROSITE" id="PS50043">
    <property type="entry name" value="HTH_LUXR_2"/>
    <property type="match status" value="1"/>
</dbReference>
<dbReference type="GO" id="GO:0000160">
    <property type="term" value="P:phosphorelay signal transduction system"/>
    <property type="evidence" value="ECO:0007669"/>
    <property type="project" value="InterPro"/>
</dbReference>
<dbReference type="PRINTS" id="PR00038">
    <property type="entry name" value="HTHLUXR"/>
</dbReference>
<evidence type="ECO:0000259" key="7">
    <source>
        <dbReference type="PROSITE" id="PS50043"/>
    </source>
</evidence>
<dbReference type="InterPro" id="IPR036388">
    <property type="entry name" value="WH-like_DNA-bd_sf"/>
</dbReference>
<gene>
    <name evidence="9" type="ORF">NG42_07970</name>
    <name evidence="10" type="ORF">NG43_11835</name>
</gene>
<dbReference type="GO" id="GO:0003677">
    <property type="term" value="F:DNA binding"/>
    <property type="evidence" value="ECO:0007669"/>
    <property type="project" value="UniProtKB-KW"/>
</dbReference>
<dbReference type="CDD" id="cd17535">
    <property type="entry name" value="REC_NarL-like"/>
    <property type="match status" value="1"/>
</dbReference>
<dbReference type="PATRIC" id="fig|1560201.3.peg.1702"/>
<dbReference type="InterPro" id="IPR000792">
    <property type="entry name" value="Tscrpt_reg_LuxR_C"/>
</dbReference>
<dbReference type="Proteomes" id="UP000037088">
    <property type="component" value="Unassembled WGS sequence"/>
</dbReference>
<dbReference type="Gene3D" id="3.40.50.2300">
    <property type="match status" value="1"/>
</dbReference>
<evidence type="ECO:0000256" key="2">
    <source>
        <dbReference type="ARBA" id="ARBA00023012"/>
    </source>
</evidence>
<name>A0A0L7T5K9_9GAMM</name>
<keyword evidence="5" id="KW-0804">Transcription</keyword>
<dbReference type="EMBL" id="JRXF01000017">
    <property type="protein sequence ID" value="KOC93068.1"/>
    <property type="molecule type" value="Genomic_DNA"/>
</dbReference>
<dbReference type="Gene3D" id="1.10.10.10">
    <property type="entry name" value="Winged helix-like DNA-binding domain superfamily/Winged helix DNA-binding domain"/>
    <property type="match status" value="1"/>
</dbReference>
<evidence type="ECO:0000313" key="10">
    <source>
        <dbReference type="EMBL" id="KOC93068.1"/>
    </source>
</evidence>
<protein>
    <recommendedName>
        <fullName evidence="13">LuxR family transcriptional regulator</fullName>
    </recommendedName>
</protein>
<dbReference type="CDD" id="cd06170">
    <property type="entry name" value="LuxR_C_like"/>
    <property type="match status" value="1"/>
</dbReference>
<sequence length="210" mass="23370">MSTVLLVDDHPVARLAVRMLLENEGHEVIAETDNGLDAVRLAGSNPPDLIVLDIDIPALNGLDVIERLRMAGCEISILVLTSKSEPHYVTRCMNAGADGFVSKKNNLSEFTDAARAVLRGYGYYPRRSGVATTSPEMFDTRHEIKLIESLSNQEMKVLGYLSRGMSNIQIGKEMSISNKTVSTYKRRLADKIGVKNQFEMMVFARRHNLD</sequence>
<dbReference type="AlphaFoldDB" id="A0A0L7T5K9"/>
<evidence type="ECO:0000313" key="11">
    <source>
        <dbReference type="Proteomes" id="UP000036851"/>
    </source>
</evidence>
<keyword evidence="4" id="KW-0238">DNA-binding</keyword>
<dbReference type="InterPro" id="IPR011006">
    <property type="entry name" value="CheY-like_superfamily"/>
</dbReference>
<keyword evidence="3" id="KW-0805">Transcription regulation</keyword>
<dbReference type="OrthoDB" id="9796655at2"/>
<dbReference type="Proteomes" id="UP000036851">
    <property type="component" value="Unassembled WGS sequence"/>
</dbReference>
<dbReference type="SMART" id="SM00421">
    <property type="entry name" value="HTH_LUXR"/>
    <property type="match status" value="1"/>
</dbReference>
<dbReference type="Pfam" id="PF00072">
    <property type="entry name" value="Response_reg"/>
    <property type="match status" value="1"/>
</dbReference>
<feature type="domain" description="HTH luxR-type" evidence="7">
    <location>
        <begin position="143"/>
        <end position="208"/>
    </location>
</feature>
<evidence type="ECO:0000256" key="4">
    <source>
        <dbReference type="ARBA" id="ARBA00023125"/>
    </source>
</evidence>
<keyword evidence="1 6" id="KW-0597">Phosphoprotein</keyword>
<dbReference type="STRING" id="1560201.NG42_07970"/>
<organism evidence="9 12">
    <name type="scientific">Winslowiella iniecta</name>
    <dbReference type="NCBI Taxonomy" id="1560201"/>
    <lineage>
        <taxon>Bacteria</taxon>
        <taxon>Pseudomonadati</taxon>
        <taxon>Pseudomonadota</taxon>
        <taxon>Gammaproteobacteria</taxon>
        <taxon>Enterobacterales</taxon>
        <taxon>Erwiniaceae</taxon>
        <taxon>Winslowiella</taxon>
    </lineage>
</organism>
<dbReference type="PROSITE" id="PS00622">
    <property type="entry name" value="HTH_LUXR_1"/>
    <property type="match status" value="1"/>
</dbReference>
<evidence type="ECO:0000256" key="6">
    <source>
        <dbReference type="PROSITE-ProRule" id="PRU00169"/>
    </source>
</evidence>
<dbReference type="InterPro" id="IPR001789">
    <property type="entry name" value="Sig_transdc_resp-reg_receiver"/>
</dbReference>
<dbReference type="SUPFAM" id="SSF52172">
    <property type="entry name" value="CheY-like"/>
    <property type="match status" value="1"/>
</dbReference>
<evidence type="ECO:0000313" key="12">
    <source>
        <dbReference type="Proteomes" id="UP000037088"/>
    </source>
</evidence>
<dbReference type="SUPFAM" id="SSF46894">
    <property type="entry name" value="C-terminal effector domain of the bipartite response regulators"/>
    <property type="match status" value="1"/>
</dbReference>
<feature type="modified residue" description="4-aspartylphosphate" evidence="6">
    <location>
        <position position="53"/>
    </location>
</feature>
<dbReference type="InterPro" id="IPR016032">
    <property type="entry name" value="Sig_transdc_resp-reg_C-effctor"/>
</dbReference>
<evidence type="ECO:0000256" key="1">
    <source>
        <dbReference type="ARBA" id="ARBA00022553"/>
    </source>
</evidence>
<evidence type="ECO:0000256" key="3">
    <source>
        <dbReference type="ARBA" id="ARBA00023015"/>
    </source>
</evidence>
<dbReference type="RefSeq" id="WP_052898787.1">
    <property type="nucleotide sequence ID" value="NZ_JRXE01000009.1"/>
</dbReference>
<evidence type="ECO:0000313" key="9">
    <source>
        <dbReference type="EMBL" id="KOC90640.1"/>
    </source>
</evidence>
<proteinExistence type="predicted"/>
<comment type="caution">
    <text evidence="9">The sequence shown here is derived from an EMBL/GenBank/DDBJ whole genome shotgun (WGS) entry which is preliminary data.</text>
</comment>
<accession>A0A0L7T5K9</accession>
<dbReference type="PROSITE" id="PS50110">
    <property type="entry name" value="RESPONSE_REGULATORY"/>
    <property type="match status" value="1"/>
</dbReference>
<dbReference type="PANTHER" id="PTHR43214">
    <property type="entry name" value="TWO-COMPONENT RESPONSE REGULATOR"/>
    <property type="match status" value="1"/>
</dbReference>
<feature type="domain" description="Response regulatory" evidence="8">
    <location>
        <begin position="3"/>
        <end position="118"/>
    </location>
</feature>
<dbReference type="SMART" id="SM00448">
    <property type="entry name" value="REC"/>
    <property type="match status" value="1"/>
</dbReference>
<evidence type="ECO:0008006" key="13">
    <source>
        <dbReference type="Google" id="ProtNLM"/>
    </source>
</evidence>